<gene>
    <name evidence="1" type="ORF">F5544_44755</name>
</gene>
<dbReference type="KEGG" id="nah:F5544_44755"/>
<sequence>MAGSFYRRYAQIFDHELMPATGLVVMHVGTVSPALRCSASPRAGISANAR</sequence>
<dbReference type="AlphaFoldDB" id="A0A6G9YU56"/>
<evidence type="ECO:0000313" key="2">
    <source>
        <dbReference type="Proteomes" id="UP000503540"/>
    </source>
</evidence>
<keyword evidence="2" id="KW-1185">Reference proteome</keyword>
<proteinExistence type="predicted"/>
<dbReference type="RefSeq" id="WP_167478771.1">
    <property type="nucleotide sequence ID" value="NZ_CP046172.1"/>
</dbReference>
<dbReference type="EMBL" id="CP046172">
    <property type="protein sequence ID" value="QIS16754.1"/>
    <property type="molecule type" value="Genomic_DNA"/>
</dbReference>
<name>A0A6G9YU56_9NOCA</name>
<reference evidence="1 2" key="1">
    <citation type="journal article" date="2019" name="ACS Chem. Biol.">
        <title>Identification and Mobilization of a Cryptic Antibiotic Biosynthesis Gene Locus from a Human-Pathogenic Nocardia Isolate.</title>
        <authorList>
            <person name="Herisse M."/>
            <person name="Ishida K."/>
            <person name="Porter J.L."/>
            <person name="Howden B."/>
            <person name="Hertweck C."/>
            <person name="Stinear T.P."/>
            <person name="Pidot S.J."/>
        </authorList>
    </citation>
    <scope>NUCLEOTIDE SEQUENCE [LARGE SCALE GENOMIC DNA]</scope>
    <source>
        <strain evidence="1 2">AUSMDU00012717</strain>
    </source>
</reference>
<accession>A0A6G9YU56</accession>
<protein>
    <submittedName>
        <fullName evidence="1">Uncharacterized protein</fullName>
    </submittedName>
</protein>
<dbReference type="Proteomes" id="UP000503540">
    <property type="component" value="Chromosome"/>
</dbReference>
<organism evidence="1 2">
    <name type="scientific">Nocardia arthritidis</name>
    <dbReference type="NCBI Taxonomy" id="228602"/>
    <lineage>
        <taxon>Bacteria</taxon>
        <taxon>Bacillati</taxon>
        <taxon>Actinomycetota</taxon>
        <taxon>Actinomycetes</taxon>
        <taxon>Mycobacteriales</taxon>
        <taxon>Nocardiaceae</taxon>
        <taxon>Nocardia</taxon>
    </lineage>
</organism>
<evidence type="ECO:0000313" key="1">
    <source>
        <dbReference type="EMBL" id="QIS16754.1"/>
    </source>
</evidence>